<gene>
    <name evidence="1" type="ORF">Gotri_025028</name>
</gene>
<feature type="non-terminal residue" evidence="1">
    <location>
        <position position="1"/>
    </location>
</feature>
<sequence length="29" mass="3276">FIIFSPTGKPYSLGHPSHEYVAKNFLNPN</sequence>
<evidence type="ECO:0000313" key="1">
    <source>
        <dbReference type="EMBL" id="MBA0787484.1"/>
    </source>
</evidence>
<dbReference type="EMBL" id="JABEZW010225926">
    <property type="protein sequence ID" value="MBA0787484.1"/>
    <property type="molecule type" value="Genomic_DNA"/>
</dbReference>
<comment type="caution">
    <text evidence="1">The sequence shown here is derived from an EMBL/GenBank/DDBJ whole genome shotgun (WGS) entry which is preliminary data.</text>
</comment>
<name>A0A7J9FRA2_9ROSI</name>
<evidence type="ECO:0000313" key="2">
    <source>
        <dbReference type="Proteomes" id="UP000593568"/>
    </source>
</evidence>
<protein>
    <submittedName>
        <fullName evidence="1">Uncharacterized protein</fullName>
    </submittedName>
</protein>
<keyword evidence="2" id="KW-1185">Reference proteome</keyword>
<reference evidence="1 2" key="1">
    <citation type="journal article" date="2019" name="Genome Biol. Evol.">
        <title>Insights into the evolution of the New World diploid cottons (Gossypium, subgenus Houzingenia) based on genome sequencing.</title>
        <authorList>
            <person name="Grover C.E."/>
            <person name="Arick M.A. 2nd"/>
            <person name="Thrash A."/>
            <person name="Conover J.L."/>
            <person name="Sanders W.S."/>
            <person name="Peterson D.G."/>
            <person name="Frelichowski J.E."/>
            <person name="Scheffler J.A."/>
            <person name="Scheffler B.E."/>
            <person name="Wendel J.F."/>
        </authorList>
    </citation>
    <scope>NUCLEOTIDE SEQUENCE [LARGE SCALE GENOMIC DNA]</scope>
    <source>
        <strain evidence="1">8</strain>
        <tissue evidence="1">Leaf</tissue>
    </source>
</reference>
<dbReference type="AlphaFoldDB" id="A0A7J9FRA2"/>
<dbReference type="Proteomes" id="UP000593568">
    <property type="component" value="Unassembled WGS sequence"/>
</dbReference>
<proteinExistence type="predicted"/>
<accession>A0A7J9FRA2</accession>
<organism evidence="1 2">
    <name type="scientific">Gossypium trilobum</name>
    <dbReference type="NCBI Taxonomy" id="34281"/>
    <lineage>
        <taxon>Eukaryota</taxon>
        <taxon>Viridiplantae</taxon>
        <taxon>Streptophyta</taxon>
        <taxon>Embryophyta</taxon>
        <taxon>Tracheophyta</taxon>
        <taxon>Spermatophyta</taxon>
        <taxon>Magnoliopsida</taxon>
        <taxon>eudicotyledons</taxon>
        <taxon>Gunneridae</taxon>
        <taxon>Pentapetalae</taxon>
        <taxon>rosids</taxon>
        <taxon>malvids</taxon>
        <taxon>Malvales</taxon>
        <taxon>Malvaceae</taxon>
        <taxon>Malvoideae</taxon>
        <taxon>Gossypium</taxon>
    </lineage>
</organism>